<dbReference type="Proteomes" id="UP000663760">
    <property type="component" value="Chromosome 9"/>
</dbReference>
<evidence type="ECO:0000313" key="2">
    <source>
        <dbReference type="EMBL" id="CAA7402555.1"/>
    </source>
</evidence>
<name>A0A7I8J6V5_SPIIN</name>
<accession>A0A7I8J6V5</accession>
<sequence length="166" mass="18386">MAETSSLVPMLIVCPSGTADGLSPTSRAFLLTTRAEVSMKKLFSLSANAWASSVGTALRWRRSALLPTSMMTILESVWALSSFSHRSTFSNVMWRVTSRRDAGYLSWPAVSHICALMTLSSTLMLRVANSTPIVDLDSRLNSFRVKRDSRFDLPTPESPIRTTLKR</sequence>
<dbReference type="EMBL" id="LR743596">
    <property type="protein sequence ID" value="CAA2626489.1"/>
    <property type="molecule type" value="Genomic_DNA"/>
</dbReference>
<gene>
    <name evidence="1" type="ORF">SI7747_09012188</name>
    <name evidence="2" type="ORF">SI8410_09013233</name>
</gene>
<organism evidence="1">
    <name type="scientific">Spirodela intermedia</name>
    <name type="common">Intermediate duckweed</name>
    <dbReference type="NCBI Taxonomy" id="51605"/>
    <lineage>
        <taxon>Eukaryota</taxon>
        <taxon>Viridiplantae</taxon>
        <taxon>Streptophyta</taxon>
        <taxon>Embryophyta</taxon>
        <taxon>Tracheophyta</taxon>
        <taxon>Spermatophyta</taxon>
        <taxon>Magnoliopsida</taxon>
        <taxon>Liliopsida</taxon>
        <taxon>Araceae</taxon>
        <taxon>Lemnoideae</taxon>
        <taxon>Spirodela</taxon>
    </lineage>
</organism>
<proteinExistence type="predicted"/>
<dbReference type="EMBL" id="LR746272">
    <property type="protein sequence ID" value="CAA7402555.1"/>
    <property type="molecule type" value="Genomic_DNA"/>
</dbReference>
<dbReference type="AlphaFoldDB" id="A0A7I8J6V5"/>
<dbReference type="OrthoDB" id="783770at2759"/>
<protein>
    <submittedName>
        <fullName evidence="1">Uncharacterized protein</fullName>
    </submittedName>
</protein>
<evidence type="ECO:0000313" key="1">
    <source>
        <dbReference type="EMBL" id="CAA2626489.1"/>
    </source>
</evidence>
<reference evidence="1" key="1">
    <citation type="submission" date="2019-12" db="EMBL/GenBank/DDBJ databases">
        <authorList>
            <person name="Scholz U."/>
            <person name="Mascher M."/>
            <person name="Fiebig A."/>
        </authorList>
    </citation>
    <scope>NUCLEOTIDE SEQUENCE</scope>
</reference>
<evidence type="ECO:0000313" key="3">
    <source>
        <dbReference type="Proteomes" id="UP000663760"/>
    </source>
</evidence>
<keyword evidence="3" id="KW-1185">Reference proteome</keyword>